<sequence length="125" mass="13945">MGTLIINPKAPLLRNHDILHNHVKAIYGYTMIDAHNIVDIPAETPFDYNMVGYYAICGRYGVTASIVLGLVRDGKLYTKTLVEESDPHEYVDASQAVLNELSPTTNAQALAWRERVREALRSSNS</sequence>
<reference evidence="1 2" key="1">
    <citation type="submission" date="2016-05" db="EMBL/GenBank/DDBJ databases">
        <title>Complete genome sequence of Corynebacterium crudilactis, a new Corynebacterium species isolated from raw cow's milk.</title>
        <authorList>
            <person name="Christian R."/>
            <person name="Zimmermann J."/>
            <person name="Lipski A."/>
            <person name="Kalinowski J."/>
        </authorList>
    </citation>
    <scope>NUCLEOTIDE SEQUENCE [LARGE SCALE GENOMIC DNA]</scope>
    <source>
        <strain evidence="1 2">JZ16</strain>
        <plasmid evidence="1 2">pCRULAC1</plasmid>
    </source>
</reference>
<keyword evidence="1" id="KW-0614">Plasmid</keyword>
<keyword evidence="2" id="KW-1185">Reference proteome</keyword>
<accession>A0A172QXW4</accession>
<geneLocation type="plasmid" evidence="1 2">
    <name>pCRULAC1</name>
</geneLocation>
<dbReference type="Proteomes" id="UP000076929">
    <property type="component" value="Plasmid pCRULAC1"/>
</dbReference>
<organism evidence="1 2">
    <name type="scientific">Corynebacterium crudilactis</name>
    <dbReference type="NCBI Taxonomy" id="1652495"/>
    <lineage>
        <taxon>Bacteria</taxon>
        <taxon>Bacillati</taxon>
        <taxon>Actinomycetota</taxon>
        <taxon>Actinomycetes</taxon>
        <taxon>Mycobacteriales</taxon>
        <taxon>Corynebacteriaceae</taxon>
        <taxon>Corynebacterium</taxon>
    </lineage>
</organism>
<evidence type="ECO:0000313" key="1">
    <source>
        <dbReference type="EMBL" id="ANE05549.1"/>
    </source>
</evidence>
<evidence type="ECO:0000313" key="2">
    <source>
        <dbReference type="Proteomes" id="UP000076929"/>
    </source>
</evidence>
<protein>
    <submittedName>
        <fullName evidence="1">Uncharacterized protein</fullName>
    </submittedName>
</protein>
<gene>
    <name evidence="1" type="ORF">ccrud_14510</name>
</gene>
<dbReference type="KEGG" id="ccjz:ccrud_14510"/>
<proteinExistence type="predicted"/>
<dbReference type="RefSeq" id="WP_066570475.1">
    <property type="nucleotide sequence ID" value="NZ_CP015623.1"/>
</dbReference>
<dbReference type="AlphaFoldDB" id="A0A172QXW4"/>
<dbReference type="EMBL" id="CP015623">
    <property type="protein sequence ID" value="ANE05549.1"/>
    <property type="molecule type" value="Genomic_DNA"/>
</dbReference>
<name>A0A172QXW4_9CORY</name>